<name>A0A843VQA4_COLES</name>
<dbReference type="OrthoDB" id="2498029at2759"/>
<evidence type="ECO:0000313" key="2">
    <source>
        <dbReference type="EMBL" id="MQL96477.1"/>
    </source>
</evidence>
<dbReference type="InterPro" id="IPR000073">
    <property type="entry name" value="AB_hydrolase_1"/>
</dbReference>
<proteinExistence type="predicted"/>
<sequence length="334" mass="36664">MAHQHPIHHANEHSPFGDLPADEFYRHHKVLHHEVFITTTSSHGPIKLFTQSWCPDYHDKNSDAAPLRGLVAMVHGYSAESGWMFGLTAVAFAKLGFRVVALDLPGHGQSEGRRGHIPDINPVVDACAEFFEAARAGHDHLPAFLYGESLGGAVAALVCMRQRGRWSGLVLSGAMCGVSPRMMPPWPLEHFLPVMAMLTPDWRVLTKPLARCSLKEGWKRRLFENSPHQLSSGRPPASTALELMRVAGEVGRRGAELELPLLVVHGGDDAVCDQESAERLYASARTGDKTLRVLPGVWHQLVGEPPEGVEAAFGIVFSWLVGQAEKASRPPHRH</sequence>
<keyword evidence="3" id="KW-1185">Reference proteome</keyword>
<dbReference type="AlphaFoldDB" id="A0A843VQA4"/>
<dbReference type="Proteomes" id="UP000652761">
    <property type="component" value="Unassembled WGS sequence"/>
</dbReference>
<dbReference type="InterPro" id="IPR022742">
    <property type="entry name" value="Hydrolase_4"/>
</dbReference>
<dbReference type="EMBL" id="NMUH01001921">
    <property type="protein sequence ID" value="MQL96477.1"/>
    <property type="molecule type" value="Genomic_DNA"/>
</dbReference>
<dbReference type="PRINTS" id="PR00111">
    <property type="entry name" value="ABHYDROLASE"/>
</dbReference>
<evidence type="ECO:0000313" key="3">
    <source>
        <dbReference type="Proteomes" id="UP000652761"/>
    </source>
</evidence>
<gene>
    <name evidence="2" type="ORF">Taro_029162</name>
</gene>
<dbReference type="PANTHER" id="PTHR11614">
    <property type="entry name" value="PHOSPHOLIPASE-RELATED"/>
    <property type="match status" value="1"/>
</dbReference>
<comment type="caution">
    <text evidence="2">The sequence shown here is derived from an EMBL/GenBank/DDBJ whole genome shotgun (WGS) entry which is preliminary data.</text>
</comment>
<dbReference type="InterPro" id="IPR029058">
    <property type="entry name" value="AB_hydrolase_fold"/>
</dbReference>
<feature type="domain" description="Serine aminopeptidase S33" evidence="1">
    <location>
        <begin position="67"/>
        <end position="305"/>
    </location>
</feature>
<organism evidence="2 3">
    <name type="scientific">Colocasia esculenta</name>
    <name type="common">Wild taro</name>
    <name type="synonym">Arum esculentum</name>
    <dbReference type="NCBI Taxonomy" id="4460"/>
    <lineage>
        <taxon>Eukaryota</taxon>
        <taxon>Viridiplantae</taxon>
        <taxon>Streptophyta</taxon>
        <taxon>Embryophyta</taxon>
        <taxon>Tracheophyta</taxon>
        <taxon>Spermatophyta</taxon>
        <taxon>Magnoliopsida</taxon>
        <taxon>Liliopsida</taxon>
        <taxon>Araceae</taxon>
        <taxon>Aroideae</taxon>
        <taxon>Colocasieae</taxon>
        <taxon>Colocasia</taxon>
    </lineage>
</organism>
<accession>A0A843VQA4</accession>
<dbReference type="Pfam" id="PF12146">
    <property type="entry name" value="Hydrolase_4"/>
    <property type="match status" value="1"/>
</dbReference>
<dbReference type="InterPro" id="IPR051044">
    <property type="entry name" value="MAG_DAG_Lipase"/>
</dbReference>
<dbReference type="Gene3D" id="3.40.50.1820">
    <property type="entry name" value="alpha/beta hydrolase"/>
    <property type="match status" value="1"/>
</dbReference>
<evidence type="ECO:0000259" key="1">
    <source>
        <dbReference type="Pfam" id="PF12146"/>
    </source>
</evidence>
<dbReference type="SUPFAM" id="SSF53474">
    <property type="entry name" value="alpha/beta-Hydrolases"/>
    <property type="match status" value="1"/>
</dbReference>
<reference evidence="2" key="1">
    <citation type="submission" date="2017-07" db="EMBL/GenBank/DDBJ databases">
        <title>Taro Niue Genome Assembly and Annotation.</title>
        <authorList>
            <person name="Atibalentja N."/>
            <person name="Keating K."/>
            <person name="Fields C.J."/>
        </authorList>
    </citation>
    <scope>NUCLEOTIDE SEQUENCE</scope>
    <source>
        <strain evidence="2">Niue_2</strain>
        <tissue evidence="2">Leaf</tissue>
    </source>
</reference>
<protein>
    <recommendedName>
        <fullName evidence="1">Serine aminopeptidase S33 domain-containing protein</fullName>
    </recommendedName>
</protein>